<proteinExistence type="predicted"/>
<name>N0E4U2_9MICO</name>
<evidence type="ECO:0000256" key="1">
    <source>
        <dbReference type="SAM" id="MobiDB-lite"/>
    </source>
</evidence>
<reference evidence="2 3" key="1">
    <citation type="journal article" date="2013" name="ISME J.">
        <title>A metabolic model for members of the genus Tetrasphaera involved in enhanced biological phosphorus removal.</title>
        <authorList>
            <person name="Kristiansen R."/>
            <person name="Nguyen H.T.T."/>
            <person name="Saunders A.M."/>
            <person name="Nielsen J.L."/>
            <person name="Wimmer R."/>
            <person name="Le V.Q."/>
            <person name="McIlroy S.J."/>
            <person name="Petrovski S."/>
            <person name="Seviour R.J."/>
            <person name="Calteau A."/>
            <person name="Nielsen K.L."/>
            <person name="Nielsen P.H."/>
        </authorList>
    </citation>
    <scope>NUCLEOTIDE SEQUENCE [LARGE SCALE GENOMIC DNA]</scope>
    <source>
        <strain evidence="2 3">Lp2</strain>
    </source>
</reference>
<sequence>MSVSLSGCNSASSHWDFIFRITAALKSGTACDCNYLRLTFFDNPKRTRLWISNNTTAQNPQSNTSNSPRLFVQKVLAAGATAAFPAQGDNVRRVGGASNSFQTDSGTASVGTITAPGTADDSLHTLIFPNGSLPCSASGPMAYLRVECGATSNGPWTPLGGLAEINPCVPMIQATVCRFDTTGNDRYRLGISVLNSCGIPASSFRVTNIQRNNDTNFPNEGTSVWSGNQALSNAVTNIDMTSTGSGGQLWISFTTDGGTNTSRIRVSTNNNTCVGARAAAESEAGTPEPLTAQSEAETGTSTPPETPESGIPETDASPPPPPTDQ</sequence>
<comment type="caution">
    <text evidence="2">The sequence shown here is derived from an EMBL/GenBank/DDBJ whole genome shotgun (WGS) entry which is preliminary data.</text>
</comment>
<dbReference type="HOGENOM" id="CLU_855077_0_0_11"/>
<protein>
    <submittedName>
        <fullName evidence="2">Uncharacterized protein</fullName>
    </submittedName>
</protein>
<keyword evidence="3" id="KW-1185">Reference proteome</keyword>
<accession>N0E4U2</accession>
<feature type="compositionally biased region" description="Low complexity" evidence="1">
    <location>
        <begin position="294"/>
        <end position="314"/>
    </location>
</feature>
<organism evidence="2 3">
    <name type="scientific">Phycicoccus elongatus Lp2</name>
    <dbReference type="NCBI Taxonomy" id="1193181"/>
    <lineage>
        <taxon>Bacteria</taxon>
        <taxon>Bacillati</taxon>
        <taxon>Actinomycetota</taxon>
        <taxon>Actinomycetes</taxon>
        <taxon>Micrococcales</taxon>
        <taxon>Intrasporangiaceae</taxon>
        <taxon>Phycicoccus</taxon>
    </lineage>
</organism>
<dbReference type="STRING" id="1193181.BN10_720019"/>
<dbReference type="Proteomes" id="UP000013167">
    <property type="component" value="Unassembled WGS sequence"/>
</dbReference>
<dbReference type="RefSeq" id="WP_010850776.1">
    <property type="nucleotide sequence ID" value="NZ_HF570956.1"/>
</dbReference>
<feature type="region of interest" description="Disordered" evidence="1">
    <location>
        <begin position="278"/>
        <end position="325"/>
    </location>
</feature>
<dbReference type="EMBL" id="CAIZ01000144">
    <property type="protein sequence ID" value="CCH70940.1"/>
    <property type="molecule type" value="Genomic_DNA"/>
</dbReference>
<evidence type="ECO:0000313" key="2">
    <source>
        <dbReference type="EMBL" id="CCH70940.1"/>
    </source>
</evidence>
<gene>
    <name evidence="2" type="ORF">BN10_720019</name>
</gene>
<dbReference type="AlphaFoldDB" id="N0E4U2"/>
<evidence type="ECO:0000313" key="3">
    <source>
        <dbReference type="Proteomes" id="UP000013167"/>
    </source>
</evidence>